<sequence>MKKKNYLFSLLGSIFLAVVIIKMLAGSIDQELYTLFLLLVICGTMPLLNDHLAKKDERSRYIRWKSLGITCIAMMVILFISQIAFTLEVVTMRLQTFISLFMTTSMLIMYVALLVLTRRM</sequence>
<evidence type="ECO:0008006" key="4">
    <source>
        <dbReference type="Google" id="ProtNLM"/>
    </source>
</evidence>
<evidence type="ECO:0000313" key="2">
    <source>
        <dbReference type="EMBL" id="GGG23086.1"/>
    </source>
</evidence>
<reference evidence="2" key="1">
    <citation type="journal article" date="2014" name="Int. J. Syst. Evol. Microbiol.">
        <title>Complete genome sequence of Corynebacterium casei LMG S-19264T (=DSM 44701T), isolated from a smear-ripened cheese.</title>
        <authorList>
            <consortium name="US DOE Joint Genome Institute (JGI-PGF)"/>
            <person name="Walter F."/>
            <person name="Albersmeier A."/>
            <person name="Kalinowski J."/>
            <person name="Ruckert C."/>
        </authorList>
    </citation>
    <scope>NUCLEOTIDE SEQUENCE</scope>
    <source>
        <strain evidence="2">CGMCC 1.15760</strain>
    </source>
</reference>
<dbReference type="RefSeq" id="WP_188614630.1">
    <property type="nucleotide sequence ID" value="NZ_BMJT01000005.1"/>
</dbReference>
<feature type="transmembrane region" description="Helical" evidence="1">
    <location>
        <begin position="97"/>
        <end position="116"/>
    </location>
</feature>
<feature type="transmembrane region" description="Helical" evidence="1">
    <location>
        <begin position="32"/>
        <end position="52"/>
    </location>
</feature>
<feature type="transmembrane region" description="Helical" evidence="1">
    <location>
        <begin position="7"/>
        <end position="26"/>
    </location>
</feature>
<keyword evidence="1" id="KW-0472">Membrane</keyword>
<dbReference type="AlphaFoldDB" id="A0A917G4Y5"/>
<evidence type="ECO:0000313" key="3">
    <source>
        <dbReference type="Proteomes" id="UP000616608"/>
    </source>
</evidence>
<accession>A0A917G4Y5</accession>
<keyword evidence="3" id="KW-1185">Reference proteome</keyword>
<keyword evidence="1" id="KW-1133">Transmembrane helix</keyword>
<name>A0A917G4Y5_9BACI</name>
<proteinExistence type="predicted"/>
<reference evidence="2" key="2">
    <citation type="submission" date="2020-09" db="EMBL/GenBank/DDBJ databases">
        <authorList>
            <person name="Sun Q."/>
            <person name="Zhou Y."/>
        </authorList>
    </citation>
    <scope>NUCLEOTIDE SEQUENCE</scope>
    <source>
        <strain evidence="2">CGMCC 1.15760</strain>
    </source>
</reference>
<comment type="caution">
    <text evidence="2">The sequence shown here is derived from an EMBL/GenBank/DDBJ whole genome shotgun (WGS) entry which is preliminary data.</text>
</comment>
<feature type="transmembrane region" description="Helical" evidence="1">
    <location>
        <begin position="64"/>
        <end position="85"/>
    </location>
</feature>
<evidence type="ECO:0000256" key="1">
    <source>
        <dbReference type="SAM" id="Phobius"/>
    </source>
</evidence>
<gene>
    <name evidence="2" type="ORF">GCM10007425_17020</name>
</gene>
<dbReference type="Proteomes" id="UP000616608">
    <property type="component" value="Unassembled WGS sequence"/>
</dbReference>
<dbReference type="EMBL" id="BMJT01000005">
    <property type="protein sequence ID" value="GGG23086.1"/>
    <property type="molecule type" value="Genomic_DNA"/>
</dbReference>
<organism evidence="2 3">
    <name type="scientific">Lysinibacillus alkalisoli</name>
    <dbReference type="NCBI Taxonomy" id="1911548"/>
    <lineage>
        <taxon>Bacteria</taxon>
        <taxon>Bacillati</taxon>
        <taxon>Bacillota</taxon>
        <taxon>Bacilli</taxon>
        <taxon>Bacillales</taxon>
        <taxon>Bacillaceae</taxon>
        <taxon>Lysinibacillus</taxon>
    </lineage>
</organism>
<protein>
    <recommendedName>
        <fullName evidence="4">Permease</fullName>
    </recommendedName>
</protein>
<keyword evidence="1" id="KW-0812">Transmembrane</keyword>